<keyword evidence="4 14" id="KW-0645">Protease</keyword>
<evidence type="ECO:0000313" key="14">
    <source>
        <dbReference type="EMBL" id="MCQ4770106.1"/>
    </source>
</evidence>
<evidence type="ECO:0000256" key="4">
    <source>
        <dbReference type="ARBA" id="ARBA00022670"/>
    </source>
</evidence>
<evidence type="ECO:0000256" key="3">
    <source>
        <dbReference type="ARBA" id="ARBA00007931"/>
    </source>
</evidence>
<proteinExistence type="inferred from homology"/>
<dbReference type="PANTHER" id="PTHR39188">
    <property type="entry name" value="MEMBRANE-ASSOCIATED ZINC METALLOPROTEASE M50B"/>
    <property type="match status" value="1"/>
</dbReference>
<protein>
    <submittedName>
        <fullName evidence="14">Site-2 protease family protein</fullName>
    </submittedName>
</protein>
<feature type="transmembrane region" description="Helical" evidence="12">
    <location>
        <begin position="177"/>
        <end position="195"/>
    </location>
</feature>
<comment type="cofactor">
    <cofactor evidence="1">
        <name>Zn(2+)</name>
        <dbReference type="ChEBI" id="CHEBI:29105"/>
    </cofactor>
</comment>
<keyword evidence="11 12" id="KW-0472">Membrane</keyword>
<evidence type="ECO:0000256" key="7">
    <source>
        <dbReference type="ARBA" id="ARBA00022801"/>
    </source>
</evidence>
<dbReference type="GO" id="GO:0008237">
    <property type="term" value="F:metallopeptidase activity"/>
    <property type="evidence" value="ECO:0007669"/>
    <property type="project" value="UniProtKB-KW"/>
</dbReference>
<evidence type="ECO:0000256" key="8">
    <source>
        <dbReference type="ARBA" id="ARBA00022833"/>
    </source>
</evidence>
<evidence type="ECO:0000256" key="10">
    <source>
        <dbReference type="ARBA" id="ARBA00023049"/>
    </source>
</evidence>
<dbReference type="Pfam" id="PF02163">
    <property type="entry name" value="Peptidase_M50"/>
    <property type="match status" value="1"/>
</dbReference>
<gene>
    <name evidence="14" type="ORF">NE579_06455</name>
</gene>
<keyword evidence="5 12" id="KW-0812">Transmembrane</keyword>
<evidence type="ECO:0000259" key="13">
    <source>
        <dbReference type="Pfam" id="PF02163"/>
    </source>
</evidence>
<evidence type="ECO:0000256" key="9">
    <source>
        <dbReference type="ARBA" id="ARBA00022989"/>
    </source>
</evidence>
<keyword evidence="10" id="KW-0482">Metalloprotease</keyword>
<keyword evidence="7" id="KW-0378">Hydrolase</keyword>
<comment type="similarity">
    <text evidence="3">Belongs to the peptidase M50B family.</text>
</comment>
<evidence type="ECO:0000256" key="11">
    <source>
        <dbReference type="ARBA" id="ARBA00023136"/>
    </source>
</evidence>
<dbReference type="GO" id="GO:0046872">
    <property type="term" value="F:metal ion binding"/>
    <property type="evidence" value="ECO:0007669"/>
    <property type="project" value="UniProtKB-KW"/>
</dbReference>
<dbReference type="GO" id="GO:0016020">
    <property type="term" value="C:membrane"/>
    <property type="evidence" value="ECO:0007669"/>
    <property type="project" value="UniProtKB-SubCell"/>
</dbReference>
<sequence length="225" mass="23795">MLRWGRLEVTGGFCLAAAALFYLDTENILPWALLACALHESGHYAVTRLAGGGVAYFRLTAVGGDLGLDPARPLGYAGEMAAILAGPTVNLLCASLCARLGGGGETGLLFAGLNLALGCFNLLPIWPLDGGRLLLLILTGLIPIHWAERAVRGCSALAAGLLLTGGLRLLGDGGGNFTLLLAALWLLAGMLRRRFPKRKGQKSGRKRDFLGKLSSPFEHFVKKFL</sequence>
<evidence type="ECO:0000313" key="15">
    <source>
        <dbReference type="Proteomes" id="UP001204562"/>
    </source>
</evidence>
<dbReference type="EMBL" id="JANFYS010000011">
    <property type="protein sequence ID" value="MCQ4770106.1"/>
    <property type="molecule type" value="Genomic_DNA"/>
</dbReference>
<dbReference type="AlphaFoldDB" id="A0AAW5JJ75"/>
<accession>A0AAW5JJ75</accession>
<evidence type="ECO:0000256" key="5">
    <source>
        <dbReference type="ARBA" id="ARBA00022692"/>
    </source>
</evidence>
<evidence type="ECO:0000256" key="2">
    <source>
        <dbReference type="ARBA" id="ARBA00004141"/>
    </source>
</evidence>
<keyword evidence="8" id="KW-0862">Zinc</keyword>
<dbReference type="PANTHER" id="PTHR39188:SF3">
    <property type="entry name" value="STAGE IV SPORULATION PROTEIN FB"/>
    <property type="match status" value="1"/>
</dbReference>
<feature type="transmembrane region" description="Helical" evidence="12">
    <location>
        <begin position="107"/>
        <end position="125"/>
    </location>
</feature>
<dbReference type="InterPro" id="IPR008915">
    <property type="entry name" value="Peptidase_M50"/>
</dbReference>
<comment type="caution">
    <text evidence="14">The sequence shown here is derived from an EMBL/GenBank/DDBJ whole genome shotgun (WGS) entry which is preliminary data.</text>
</comment>
<evidence type="ECO:0000256" key="12">
    <source>
        <dbReference type="SAM" id="Phobius"/>
    </source>
</evidence>
<dbReference type="GO" id="GO:0006508">
    <property type="term" value="P:proteolysis"/>
    <property type="evidence" value="ECO:0007669"/>
    <property type="project" value="UniProtKB-KW"/>
</dbReference>
<name>A0AAW5JJ75_9FIRM</name>
<dbReference type="Proteomes" id="UP001204562">
    <property type="component" value="Unassembled WGS sequence"/>
</dbReference>
<comment type="subcellular location">
    <subcellularLocation>
        <location evidence="2">Membrane</location>
        <topology evidence="2">Multi-pass membrane protein</topology>
    </subcellularLocation>
</comment>
<evidence type="ECO:0000256" key="1">
    <source>
        <dbReference type="ARBA" id="ARBA00001947"/>
    </source>
</evidence>
<evidence type="ECO:0000256" key="6">
    <source>
        <dbReference type="ARBA" id="ARBA00022723"/>
    </source>
</evidence>
<reference evidence="14" key="1">
    <citation type="submission" date="2022-06" db="EMBL/GenBank/DDBJ databases">
        <title>Isolation of gut microbiota from human fecal samples.</title>
        <authorList>
            <person name="Pamer E.G."/>
            <person name="Barat B."/>
            <person name="Waligurski E."/>
            <person name="Medina S."/>
            <person name="Paddock L."/>
            <person name="Mostad J."/>
        </authorList>
    </citation>
    <scope>NUCLEOTIDE SEQUENCE</scope>
    <source>
        <strain evidence="14">DFI.9.91</strain>
    </source>
</reference>
<organism evidence="14 15">
    <name type="scientific">Intestinimonas massiliensis</name>
    <name type="common">ex Afouda et al. 2020</name>
    <dbReference type="NCBI Taxonomy" id="1673721"/>
    <lineage>
        <taxon>Bacteria</taxon>
        <taxon>Bacillati</taxon>
        <taxon>Bacillota</taxon>
        <taxon>Clostridia</taxon>
        <taxon>Eubacteriales</taxon>
        <taxon>Intestinimonas</taxon>
    </lineage>
</organism>
<keyword evidence="9 12" id="KW-1133">Transmembrane helix</keyword>
<keyword evidence="6" id="KW-0479">Metal-binding</keyword>
<feature type="domain" description="Peptidase M50" evidence="13">
    <location>
        <begin position="109"/>
        <end position="141"/>
    </location>
</feature>